<dbReference type="GO" id="GO:0006260">
    <property type="term" value="P:DNA replication"/>
    <property type="evidence" value="ECO:0007669"/>
    <property type="project" value="UniProtKB-KW"/>
</dbReference>
<dbReference type="NCBIfam" id="NF002751">
    <property type="entry name" value="PRK02794.1"/>
    <property type="match status" value="1"/>
</dbReference>
<evidence type="ECO:0000256" key="8">
    <source>
        <dbReference type="ARBA" id="ARBA00022679"/>
    </source>
</evidence>
<evidence type="ECO:0000256" key="1">
    <source>
        <dbReference type="ARBA" id="ARBA00001946"/>
    </source>
</evidence>
<evidence type="ECO:0000256" key="3">
    <source>
        <dbReference type="ARBA" id="ARBA00010945"/>
    </source>
</evidence>
<dbReference type="InterPro" id="IPR036775">
    <property type="entry name" value="DNA_pol_Y-fam_lit_finger_sf"/>
</dbReference>
<reference evidence="19" key="1">
    <citation type="submission" date="2018-06" db="EMBL/GenBank/DDBJ databases">
        <authorList>
            <person name="Zhirakovskaya E."/>
        </authorList>
    </citation>
    <scope>NUCLEOTIDE SEQUENCE</scope>
</reference>
<dbReference type="Gene3D" id="3.40.1170.60">
    <property type="match status" value="1"/>
</dbReference>
<dbReference type="SUPFAM" id="SSF100879">
    <property type="entry name" value="Lesion bypass DNA polymerase (Y-family), little finger domain"/>
    <property type="match status" value="1"/>
</dbReference>
<name>A0A3B0RGJ9_9ZZZZ</name>
<evidence type="ECO:0000256" key="5">
    <source>
        <dbReference type="ARBA" id="ARBA00012417"/>
    </source>
</evidence>
<evidence type="ECO:0000256" key="14">
    <source>
        <dbReference type="ARBA" id="ARBA00022932"/>
    </source>
</evidence>
<proteinExistence type="inferred from homology"/>
<evidence type="ECO:0000256" key="7">
    <source>
        <dbReference type="ARBA" id="ARBA00022490"/>
    </source>
</evidence>
<dbReference type="PANTHER" id="PTHR11076:SF33">
    <property type="entry name" value="DNA POLYMERASE KAPPA"/>
    <property type="match status" value="1"/>
</dbReference>
<evidence type="ECO:0000256" key="9">
    <source>
        <dbReference type="ARBA" id="ARBA00022695"/>
    </source>
</evidence>
<evidence type="ECO:0000256" key="6">
    <source>
        <dbReference type="ARBA" id="ARBA00022457"/>
    </source>
</evidence>
<dbReference type="InterPro" id="IPR050116">
    <property type="entry name" value="DNA_polymerase-Y"/>
</dbReference>
<keyword evidence="12" id="KW-0227">DNA damage</keyword>
<evidence type="ECO:0000256" key="10">
    <source>
        <dbReference type="ARBA" id="ARBA00022705"/>
    </source>
</evidence>
<dbReference type="Pfam" id="PF00817">
    <property type="entry name" value="IMS"/>
    <property type="match status" value="1"/>
</dbReference>
<dbReference type="Gene3D" id="3.30.1490.100">
    <property type="entry name" value="DNA polymerase, Y-family, little finger domain"/>
    <property type="match status" value="1"/>
</dbReference>
<keyword evidence="7" id="KW-0963">Cytoplasm</keyword>
<dbReference type="InterPro" id="IPR053848">
    <property type="entry name" value="IMS_HHH_1"/>
</dbReference>
<dbReference type="EMBL" id="UOEC01000085">
    <property type="protein sequence ID" value="VAV90887.1"/>
    <property type="molecule type" value="Genomic_DNA"/>
</dbReference>
<dbReference type="SUPFAM" id="SSF56672">
    <property type="entry name" value="DNA/RNA polymerases"/>
    <property type="match status" value="1"/>
</dbReference>
<evidence type="ECO:0000256" key="16">
    <source>
        <dbReference type="ARBA" id="ARBA00023204"/>
    </source>
</evidence>
<evidence type="ECO:0000256" key="15">
    <source>
        <dbReference type="ARBA" id="ARBA00023125"/>
    </source>
</evidence>
<dbReference type="GO" id="GO:0005829">
    <property type="term" value="C:cytosol"/>
    <property type="evidence" value="ECO:0007669"/>
    <property type="project" value="TreeGrafter"/>
</dbReference>
<dbReference type="FunFam" id="3.30.1490.100:FF:000004">
    <property type="entry name" value="DNA polymerase IV"/>
    <property type="match status" value="1"/>
</dbReference>
<keyword evidence="11" id="KW-0479">Metal-binding</keyword>
<organism evidence="19">
    <name type="scientific">hydrothermal vent metagenome</name>
    <dbReference type="NCBI Taxonomy" id="652676"/>
    <lineage>
        <taxon>unclassified sequences</taxon>
        <taxon>metagenomes</taxon>
        <taxon>ecological metagenomes</taxon>
    </lineage>
</organism>
<dbReference type="GO" id="GO:0042276">
    <property type="term" value="P:error-prone translesion synthesis"/>
    <property type="evidence" value="ECO:0007669"/>
    <property type="project" value="TreeGrafter"/>
</dbReference>
<dbReference type="PANTHER" id="PTHR11076">
    <property type="entry name" value="DNA REPAIR POLYMERASE UMUC / TRANSFERASE FAMILY MEMBER"/>
    <property type="match status" value="1"/>
</dbReference>
<sequence length="430" mass="47656">MPRQSKTKPNGFCRDCYQLASPGHQRCSNCKSPRLVRHDELFDLSIAHLDCDAFFAAVEKRDNPKLADKPVIIGGGKRGVVSTACYVARIYGVKSAMPMFKAKKLCPNAVIISGNMKKYSKAGGEIRQLMRELTPLVEPLSIDEAFLDLSGTERLLGHPPALSLARLTDRILDQVGISVSVGLSHNKFLAKIASDFDKPRGFSVIGKKETLPFLADKPVSFIWGVGKAMQKSLATRGITTIKQLRTHEKSELMRHFGVMGARLYHLSRGQDNRKVTPSSSTKSISNETTFFDDISTYAPLEKRLWELCENVSRRAKAKGLAGRTVTLKLTTSRFKGRTRSTTLNDVTFLAERIFSAARPLLKKETDGTAFRLLGVGISHLEPLSLDELPQDLDQHVAQQTRVEVAMDKLRSKFGPGTVSKGRGFKPVERE</sequence>
<comment type="subcellular location">
    <subcellularLocation>
        <location evidence="2">Cytoplasm</location>
    </subcellularLocation>
</comment>
<dbReference type="InterPro" id="IPR022880">
    <property type="entry name" value="DNApol_IV"/>
</dbReference>
<dbReference type="NCBIfam" id="NF002677">
    <property type="entry name" value="PRK02406.1"/>
    <property type="match status" value="1"/>
</dbReference>
<dbReference type="GO" id="GO:0003684">
    <property type="term" value="F:damaged DNA binding"/>
    <property type="evidence" value="ECO:0007669"/>
    <property type="project" value="InterPro"/>
</dbReference>
<dbReference type="FunFam" id="3.40.1170.60:FF:000001">
    <property type="entry name" value="DNA polymerase IV"/>
    <property type="match status" value="1"/>
</dbReference>
<comment type="catalytic activity">
    <reaction evidence="17">
        <text>DNA(n) + a 2'-deoxyribonucleoside 5'-triphosphate = DNA(n+1) + diphosphate</text>
        <dbReference type="Rhea" id="RHEA:22508"/>
        <dbReference type="Rhea" id="RHEA-COMP:17339"/>
        <dbReference type="Rhea" id="RHEA-COMP:17340"/>
        <dbReference type="ChEBI" id="CHEBI:33019"/>
        <dbReference type="ChEBI" id="CHEBI:61560"/>
        <dbReference type="ChEBI" id="CHEBI:173112"/>
        <dbReference type="EC" id="2.7.7.7"/>
    </reaction>
</comment>
<dbReference type="EC" id="2.7.7.7" evidence="5"/>
<dbReference type="PROSITE" id="PS50173">
    <property type="entry name" value="UMUC"/>
    <property type="match status" value="1"/>
</dbReference>
<dbReference type="AlphaFoldDB" id="A0A3B0RGJ9"/>
<evidence type="ECO:0000256" key="2">
    <source>
        <dbReference type="ARBA" id="ARBA00004496"/>
    </source>
</evidence>
<dbReference type="InterPro" id="IPR001126">
    <property type="entry name" value="UmuC"/>
</dbReference>
<keyword evidence="10" id="KW-0235">DNA replication</keyword>
<protein>
    <recommendedName>
        <fullName evidence="5">DNA-directed DNA polymerase</fullName>
        <ecNumber evidence="5">2.7.7.7</ecNumber>
    </recommendedName>
</protein>
<comment type="cofactor">
    <cofactor evidence="1">
        <name>Mg(2+)</name>
        <dbReference type="ChEBI" id="CHEBI:18420"/>
    </cofactor>
</comment>
<evidence type="ECO:0000256" key="4">
    <source>
        <dbReference type="ARBA" id="ARBA00011245"/>
    </source>
</evidence>
<evidence type="ECO:0000259" key="18">
    <source>
        <dbReference type="PROSITE" id="PS50173"/>
    </source>
</evidence>
<keyword evidence="6" id="KW-0515">Mutator protein</keyword>
<evidence type="ECO:0000313" key="19">
    <source>
        <dbReference type="EMBL" id="VAV90887.1"/>
    </source>
</evidence>
<dbReference type="InterPro" id="IPR043502">
    <property type="entry name" value="DNA/RNA_pol_sf"/>
</dbReference>
<keyword evidence="16" id="KW-0234">DNA repair</keyword>
<gene>
    <name evidence="19" type="ORF">MNBD_ALPHA08-2484</name>
</gene>
<dbReference type="GO" id="GO:0009432">
    <property type="term" value="P:SOS response"/>
    <property type="evidence" value="ECO:0007669"/>
    <property type="project" value="TreeGrafter"/>
</dbReference>
<dbReference type="CDD" id="cd03586">
    <property type="entry name" value="PolY_Pol_IV_kappa"/>
    <property type="match status" value="1"/>
</dbReference>
<dbReference type="Pfam" id="PF11799">
    <property type="entry name" value="IMS_C"/>
    <property type="match status" value="1"/>
</dbReference>
<keyword evidence="13" id="KW-0460">Magnesium</keyword>
<dbReference type="InterPro" id="IPR017961">
    <property type="entry name" value="DNA_pol_Y-fam_little_finger"/>
</dbReference>
<dbReference type="Gene3D" id="1.10.150.20">
    <property type="entry name" value="5' to 3' exonuclease, C-terminal subdomain"/>
    <property type="match status" value="1"/>
</dbReference>
<comment type="subunit">
    <text evidence="4">Monomer.</text>
</comment>
<keyword evidence="15" id="KW-0238">DNA-binding</keyword>
<evidence type="ECO:0000256" key="11">
    <source>
        <dbReference type="ARBA" id="ARBA00022723"/>
    </source>
</evidence>
<evidence type="ECO:0000256" key="13">
    <source>
        <dbReference type="ARBA" id="ARBA00022842"/>
    </source>
</evidence>
<dbReference type="Pfam" id="PF21999">
    <property type="entry name" value="IMS_HHH_1"/>
    <property type="match status" value="1"/>
</dbReference>
<dbReference type="HAMAP" id="MF_01113">
    <property type="entry name" value="DNApol_IV"/>
    <property type="match status" value="1"/>
</dbReference>
<dbReference type="GO" id="GO:0003887">
    <property type="term" value="F:DNA-directed DNA polymerase activity"/>
    <property type="evidence" value="ECO:0007669"/>
    <property type="project" value="UniProtKB-KW"/>
</dbReference>
<keyword evidence="14" id="KW-0239">DNA-directed DNA polymerase</keyword>
<evidence type="ECO:0000256" key="17">
    <source>
        <dbReference type="ARBA" id="ARBA00049244"/>
    </source>
</evidence>
<dbReference type="Gene3D" id="3.30.70.270">
    <property type="match status" value="1"/>
</dbReference>
<dbReference type="GO" id="GO:0006281">
    <property type="term" value="P:DNA repair"/>
    <property type="evidence" value="ECO:0007669"/>
    <property type="project" value="UniProtKB-KW"/>
</dbReference>
<dbReference type="GO" id="GO:0046872">
    <property type="term" value="F:metal ion binding"/>
    <property type="evidence" value="ECO:0007669"/>
    <property type="project" value="UniProtKB-KW"/>
</dbReference>
<feature type="domain" description="UmuC" evidence="18">
    <location>
        <begin position="46"/>
        <end position="226"/>
    </location>
</feature>
<keyword evidence="8 19" id="KW-0808">Transferase</keyword>
<accession>A0A3B0RGJ9</accession>
<evidence type="ECO:0000256" key="12">
    <source>
        <dbReference type="ARBA" id="ARBA00022763"/>
    </source>
</evidence>
<dbReference type="InterPro" id="IPR043128">
    <property type="entry name" value="Rev_trsase/Diguanyl_cyclase"/>
</dbReference>
<keyword evidence="9 19" id="KW-0548">Nucleotidyltransferase</keyword>
<comment type="similarity">
    <text evidence="3">Belongs to the DNA polymerase type-Y family.</text>
</comment>